<dbReference type="SUPFAM" id="SSF69279">
    <property type="entry name" value="Phage tail proteins"/>
    <property type="match status" value="2"/>
</dbReference>
<evidence type="ECO:0000256" key="2">
    <source>
        <dbReference type="ARBA" id="ARBA00005558"/>
    </source>
</evidence>
<dbReference type="Pfam" id="PF04717">
    <property type="entry name" value="Phage_base_V"/>
    <property type="match status" value="1"/>
</dbReference>
<evidence type="ECO:0000313" key="6">
    <source>
        <dbReference type="EMBL" id="AEP35899.1"/>
    </source>
</evidence>
<dbReference type="KEGG" id="tas:TASI_0108"/>
<dbReference type="Gene3D" id="4.10.220.110">
    <property type="match status" value="1"/>
</dbReference>
<reference key="1">
    <citation type="submission" date="2011-09" db="EMBL/GenBank/DDBJ databases">
        <title>Genomic characterization of the Taylorella genus.</title>
        <authorList>
            <person name="Hebert L."/>
            <person name="Moumen B."/>
            <person name="Pons N."/>
            <person name="Duquesne F."/>
            <person name="Breuil M.-F."/>
            <person name="Goux D."/>
            <person name="Batto J.-M."/>
            <person name="Renault P."/>
            <person name="Laugier C."/>
            <person name="Petry S."/>
        </authorList>
    </citation>
    <scope>NUCLEOTIDE SEQUENCE</scope>
    <source>
        <strain>MCE3</strain>
    </source>
</reference>
<dbReference type="InterPro" id="IPR037026">
    <property type="entry name" value="Vgr_OB-fold_dom_sf"/>
</dbReference>
<dbReference type="Pfam" id="PF22178">
    <property type="entry name" value="Gp5_trimer_C"/>
    <property type="match status" value="1"/>
</dbReference>
<comment type="subcellular location">
    <subcellularLocation>
        <location evidence="1">Secreted</location>
    </subcellularLocation>
</comment>
<comment type="similarity">
    <text evidence="2">Belongs to the VgrG protein family.</text>
</comment>
<organism evidence="6 7">
    <name type="scientific">Taylorella asinigenitalis (strain MCE3)</name>
    <dbReference type="NCBI Taxonomy" id="1008459"/>
    <lineage>
        <taxon>Bacteria</taxon>
        <taxon>Pseudomonadati</taxon>
        <taxon>Pseudomonadota</taxon>
        <taxon>Betaproteobacteria</taxon>
        <taxon>Burkholderiales</taxon>
        <taxon>Alcaligenaceae</taxon>
        <taxon>Taylorella</taxon>
    </lineage>
</organism>
<dbReference type="Proteomes" id="UP000009284">
    <property type="component" value="Chromosome"/>
</dbReference>
<dbReference type="AlphaFoldDB" id="G4QD82"/>
<evidence type="ECO:0000259" key="5">
    <source>
        <dbReference type="Pfam" id="PF22178"/>
    </source>
</evidence>
<sequence length="517" mass="59464">MADRHAIAHVAIPSLQFLSLNGHESLSNLYEFEVELVSMDNFIDVRKMLGTQLTVELESFMSTPRYLTGRVRKFELVGSDQDGSEYLIYKAHVVPPLWYLTQGKDYKIFQEKKIEDIIKEILDKFEIKYEFKLSGSYRNWEYVVQYNESPFNFISRLMEHEGMYYWFKHDKNESTMVISDDASSHEEYPSYETLNYLSSGFKVFDSREVITSWRHNAVVTPSKYTVVDFDFRKPSTALDTEKENQLDGDDSIEVYEWQGGYQELSDGDNYTKLRLEELKVPQEIVEADSNIRGICPGYKFTLANHPRPSENQDYVVVQAHYMVQVNGYSTNSGREDFFSTSFYSLPASIQFRAARRTPEPKTHGPQTATVVGPSGEVIYTDKYGRVKVQFHWDRDGKKDENSSCWVRVSSPWASTGFGGLQIPRIGDEVVIDFIGGNPDRPLIIGRVYNEDNQPLVNLPNDSHTSGFRTRTIQGGSDNQNFLLFRDKQGDELVDVQAEKDMKIFVKNDFYLTVGNCG</sequence>
<dbReference type="InterPro" id="IPR006533">
    <property type="entry name" value="T6SS_Vgr_RhsGE"/>
</dbReference>
<keyword evidence="7" id="KW-1185">Reference proteome</keyword>
<dbReference type="EMBL" id="CP003059">
    <property type="protein sequence ID" value="AEP35899.1"/>
    <property type="molecule type" value="Genomic_DNA"/>
</dbReference>
<proteinExistence type="inferred from homology"/>
<dbReference type="InterPro" id="IPR054030">
    <property type="entry name" value="Gp5_Vgr_C"/>
</dbReference>
<dbReference type="OrthoDB" id="1907165at2"/>
<dbReference type="RefSeq" id="WP_014110798.1">
    <property type="nucleotide sequence ID" value="NC_016043.1"/>
</dbReference>
<feature type="domain" description="Gp5/Type VI secretion system Vgr protein OB-fold" evidence="4">
    <location>
        <begin position="380"/>
        <end position="448"/>
    </location>
</feature>
<dbReference type="InterPro" id="IPR017847">
    <property type="entry name" value="T6SS_RhsGE_Vgr_subset"/>
</dbReference>
<name>G4QD82_TAYAM</name>
<protein>
    <submittedName>
        <fullName evidence="6">VgrG protein</fullName>
    </submittedName>
</protein>
<evidence type="ECO:0000256" key="3">
    <source>
        <dbReference type="ARBA" id="ARBA00022525"/>
    </source>
</evidence>
<dbReference type="GO" id="GO:0005576">
    <property type="term" value="C:extracellular region"/>
    <property type="evidence" value="ECO:0007669"/>
    <property type="project" value="UniProtKB-SubCell"/>
</dbReference>
<dbReference type="NCBIfam" id="TIGR03361">
    <property type="entry name" value="VI_Rhs_Vgr"/>
    <property type="match status" value="1"/>
</dbReference>
<dbReference type="eggNOG" id="COG3501">
    <property type="taxonomic scope" value="Bacteria"/>
</dbReference>
<keyword evidence="3" id="KW-0964">Secreted</keyword>
<accession>G4QD82</accession>
<dbReference type="InterPro" id="IPR050708">
    <property type="entry name" value="T6SS_VgrG/RHS"/>
</dbReference>
<gene>
    <name evidence="6" type="ordered locus">TASI_0108</name>
</gene>
<dbReference type="NCBIfam" id="TIGR01646">
    <property type="entry name" value="vgr_GE"/>
    <property type="match status" value="1"/>
</dbReference>
<dbReference type="SUPFAM" id="SSF69349">
    <property type="entry name" value="Phage fibre proteins"/>
    <property type="match status" value="1"/>
</dbReference>
<dbReference type="Gene3D" id="2.40.50.230">
    <property type="entry name" value="Gp5 N-terminal domain"/>
    <property type="match status" value="1"/>
</dbReference>
<dbReference type="InterPro" id="IPR006531">
    <property type="entry name" value="Gp5/Vgr_OB"/>
</dbReference>
<reference evidence="6 7" key="2">
    <citation type="journal article" date="2012" name="PLoS ONE">
        <title>Genomic characterization of the taylorella genus.</title>
        <authorList>
            <person name="Hebert L."/>
            <person name="Moumen B."/>
            <person name="Pons N."/>
            <person name="Duquesne F."/>
            <person name="Breuil M.F."/>
            <person name="Goux D."/>
            <person name="Batto J.M."/>
            <person name="Laugier C."/>
            <person name="Renault P."/>
            <person name="Petry S."/>
        </authorList>
    </citation>
    <scope>NUCLEOTIDE SEQUENCE [LARGE SCALE GENOMIC DNA]</scope>
    <source>
        <strain evidence="6 7">MCE3</strain>
    </source>
</reference>
<dbReference type="PANTHER" id="PTHR32305">
    <property type="match status" value="1"/>
</dbReference>
<evidence type="ECO:0000256" key="1">
    <source>
        <dbReference type="ARBA" id="ARBA00004613"/>
    </source>
</evidence>
<feature type="domain" description="Gp5/Type VI secretion system Vgr C-terminal trimerisation" evidence="5">
    <location>
        <begin position="465"/>
        <end position="515"/>
    </location>
</feature>
<dbReference type="STRING" id="1008459.TASI_0108"/>
<evidence type="ECO:0000313" key="7">
    <source>
        <dbReference type="Proteomes" id="UP000009284"/>
    </source>
</evidence>
<dbReference type="Pfam" id="PF05954">
    <property type="entry name" value="Phage_GPD"/>
    <property type="match status" value="1"/>
</dbReference>
<dbReference type="PANTHER" id="PTHR32305:SF15">
    <property type="entry name" value="PROTEIN RHSA-RELATED"/>
    <property type="match status" value="1"/>
</dbReference>
<dbReference type="SUPFAM" id="SSF69255">
    <property type="entry name" value="gp5 N-terminal domain-like"/>
    <property type="match status" value="1"/>
</dbReference>
<dbReference type="HOGENOM" id="CLU_004121_7_3_4"/>
<evidence type="ECO:0000259" key="4">
    <source>
        <dbReference type="Pfam" id="PF04717"/>
    </source>
</evidence>
<dbReference type="Gene3D" id="2.30.110.50">
    <property type="match status" value="1"/>
</dbReference>
<dbReference type="Gene3D" id="3.55.50.10">
    <property type="entry name" value="Baseplate protein-like domains"/>
    <property type="match status" value="1"/>
</dbReference>